<sequence>MTDVDTGNTSSEHEQRPLDPDDPSKPESPDDLTRASWMFVLRKTAFEFRKDQCLDLAAALTYYAVLSLFPALLVLVSLLGVIGEGRRTTDALVDVAAQLVPASALDLLRQPIQQAVDNPSAGVALVFSALAALWSASGYIGAFGRAMNRIYEIGEGRPVWKLRPQQMVLTLAGLLLAGATGFLLIVSGPISKAVGGAIGLDSAAQTAWAVAKWPLVLVLVMMAVAMLYYATPNVQQPKFRWLSIGATVAIVVWALASLGFGVYISRFGSYDKTYGAVGGVIVFLLWLWITNVALLFGAELDAELERGRQLQAGIAAERELQLPPKDTRVIKKNEAAQRKDIAHGRRIRLNRGRRLRGNRDGQNA</sequence>
<keyword evidence="2" id="KW-1003">Cell membrane</keyword>
<evidence type="ECO:0000256" key="4">
    <source>
        <dbReference type="ARBA" id="ARBA00022989"/>
    </source>
</evidence>
<evidence type="ECO:0000313" key="9">
    <source>
        <dbReference type="Proteomes" id="UP000192739"/>
    </source>
</evidence>
<protein>
    <submittedName>
        <fullName evidence="8">Ribonuclease BN</fullName>
    </submittedName>
</protein>
<comment type="caution">
    <text evidence="8">The sequence shown here is derived from an EMBL/GenBank/DDBJ whole genome shotgun (WGS) entry which is preliminary data.</text>
</comment>
<evidence type="ECO:0000256" key="7">
    <source>
        <dbReference type="SAM" id="Phobius"/>
    </source>
</evidence>
<keyword evidence="9" id="KW-1185">Reference proteome</keyword>
<feature type="transmembrane region" description="Helical" evidence="7">
    <location>
        <begin position="123"/>
        <end position="146"/>
    </location>
</feature>
<accession>A0A1E3SEY7</accession>
<keyword evidence="4 7" id="KW-1133">Transmembrane helix</keyword>
<dbReference type="EMBL" id="MVHT01000038">
    <property type="protein sequence ID" value="ORB03671.1"/>
    <property type="molecule type" value="Genomic_DNA"/>
</dbReference>
<evidence type="ECO:0000313" key="8">
    <source>
        <dbReference type="EMBL" id="ORB03671.1"/>
    </source>
</evidence>
<dbReference type="OrthoDB" id="9781030at2"/>
<comment type="subcellular location">
    <subcellularLocation>
        <location evidence="1">Cell membrane</location>
        <topology evidence="1">Multi-pass membrane protein</topology>
    </subcellularLocation>
</comment>
<gene>
    <name evidence="8" type="ORF">BST27_15125</name>
</gene>
<feature type="transmembrane region" description="Helical" evidence="7">
    <location>
        <begin position="167"/>
        <end position="190"/>
    </location>
</feature>
<evidence type="ECO:0000256" key="1">
    <source>
        <dbReference type="ARBA" id="ARBA00004651"/>
    </source>
</evidence>
<dbReference type="GO" id="GO:0005886">
    <property type="term" value="C:plasma membrane"/>
    <property type="evidence" value="ECO:0007669"/>
    <property type="project" value="UniProtKB-SubCell"/>
</dbReference>
<feature type="compositionally biased region" description="Basic and acidic residues" evidence="6">
    <location>
        <begin position="11"/>
        <end position="30"/>
    </location>
</feature>
<feature type="transmembrane region" description="Helical" evidence="7">
    <location>
        <begin position="59"/>
        <end position="82"/>
    </location>
</feature>
<dbReference type="AlphaFoldDB" id="A0A1E3SEY7"/>
<feature type="transmembrane region" description="Helical" evidence="7">
    <location>
        <begin position="210"/>
        <end position="229"/>
    </location>
</feature>
<organism evidence="8 9">
    <name type="scientific">Mycobacterium intermedium</name>
    <dbReference type="NCBI Taxonomy" id="28445"/>
    <lineage>
        <taxon>Bacteria</taxon>
        <taxon>Bacillati</taxon>
        <taxon>Actinomycetota</taxon>
        <taxon>Actinomycetes</taxon>
        <taxon>Mycobacteriales</taxon>
        <taxon>Mycobacteriaceae</taxon>
        <taxon>Mycobacterium</taxon>
        <taxon>Mycobacterium simiae complex</taxon>
    </lineage>
</organism>
<feature type="transmembrane region" description="Helical" evidence="7">
    <location>
        <begin position="276"/>
        <end position="298"/>
    </location>
</feature>
<dbReference type="STRING" id="28445.BHQ20_12120"/>
<dbReference type="Pfam" id="PF03631">
    <property type="entry name" value="Virul_fac_BrkB"/>
    <property type="match status" value="1"/>
</dbReference>
<dbReference type="PANTHER" id="PTHR30213">
    <property type="entry name" value="INNER MEMBRANE PROTEIN YHJD"/>
    <property type="match status" value="1"/>
</dbReference>
<evidence type="ECO:0000256" key="2">
    <source>
        <dbReference type="ARBA" id="ARBA00022475"/>
    </source>
</evidence>
<dbReference type="PIRSF" id="PIRSF035875">
    <property type="entry name" value="RNase_BN"/>
    <property type="match status" value="1"/>
</dbReference>
<keyword evidence="5 7" id="KW-0472">Membrane</keyword>
<feature type="region of interest" description="Disordered" evidence="6">
    <location>
        <begin position="1"/>
        <end position="30"/>
    </location>
</feature>
<dbReference type="RefSeq" id="WP_069419375.1">
    <property type="nucleotide sequence ID" value="NZ_CBCRZH010000040.1"/>
</dbReference>
<dbReference type="Proteomes" id="UP000192739">
    <property type="component" value="Unassembled WGS sequence"/>
</dbReference>
<reference evidence="8 9" key="1">
    <citation type="submission" date="2017-02" db="EMBL/GenBank/DDBJ databases">
        <title>The new phylogeny of genus Mycobacterium.</title>
        <authorList>
            <person name="Tortoli E."/>
            <person name="Trovato A."/>
            <person name="Cirillo D.M."/>
        </authorList>
    </citation>
    <scope>NUCLEOTIDE SEQUENCE [LARGE SCALE GENOMIC DNA]</scope>
    <source>
        <strain evidence="8 9">DSM 44049</strain>
    </source>
</reference>
<dbReference type="InterPro" id="IPR017039">
    <property type="entry name" value="Virul_fac_BrkB"/>
</dbReference>
<dbReference type="NCBIfam" id="TIGR00765">
    <property type="entry name" value="yihY_not_rbn"/>
    <property type="match status" value="1"/>
</dbReference>
<evidence type="ECO:0000256" key="6">
    <source>
        <dbReference type="SAM" id="MobiDB-lite"/>
    </source>
</evidence>
<dbReference type="PANTHER" id="PTHR30213:SF0">
    <property type="entry name" value="UPF0761 MEMBRANE PROTEIN YIHY"/>
    <property type="match status" value="1"/>
</dbReference>
<name>A0A1E3SEY7_MYCIE</name>
<feature type="transmembrane region" description="Helical" evidence="7">
    <location>
        <begin position="241"/>
        <end position="264"/>
    </location>
</feature>
<feature type="compositionally biased region" description="Polar residues" evidence="6">
    <location>
        <begin position="1"/>
        <end position="10"/>
    </location>
</feature>
<evidence type="ECO:0000256" key="5">
    <source>
        <dbReference type="ARBA" id="ARBA00023136"/>
    </source>
</evidence>
<evidence type="ECO:0000256" key="3">
    <source>
        <dbReference type="ARBA" id="ARBA00022692"/>
    </source>
</evidence>
<proteinExistence type="predicted"/>
<keyword evidence="3 7" id="KW-0812">Transmembrane</keyword>